<feature type="transmembrane region" description="Helical" evidence="1">
    <location>
        <begin position="12"/>
        <end position="31"/>
    </location>
</feature>
<evidence type="ECO:0000313" key="2">
    <source>
        <dbReference type="Proteomes" id="UP000095287"/>
    </source>
</evidence>
<dbReference type="Proteomes" id="UP000095287">
    <property type="component" value="Unplaced"/>
</dbReference>
<keyword evidence="1" id="KW-1133">Transmembrane helix</keyword>
<evidence type="ECO:0000256" key="1">
    <source>
        <dbReference type="SAM" id="Phobius"/>
    </source>
</evidence>
<keyword evidence="1" id="KW-0472">Membrane</keyword>
<name>A0A1I7ZEB2_9BILA</name>
<reference evidence="3" key="1">
    <citation type="submission" date="2016-11" db="UniProtKB">
        <authorList>
            <consortium name="WormBaseParasite"/>
        </authorList>
    </citation>
    <scope>IDENTIFICATION</scope>
</reference>
<proteinExistence type="predicted"/>
<evidence type="ECO:0000313" key="3">
    <source>
        <dbReference type="WBParaSite" id="L893_g25497.t1"/>
    </source>
</evidence>
<organism evidence="2 3">
    <name type="scientific">Steinernema glaseri</name>
    <dbReference type="NCBI Taxonomy" id="37863"/>
    <lineage>
        <taxon>Eukaryota</taxon>
        <taxon>Metazoa</taxon>
        <taxon>Ecdysozoa</taxon>
        <taxon>Nematoda</taxon>
        <taxon>Chromadorea</taxon>
        <taxon>Rhabditida</taxon>
        <taxon>Tylenchina</taxon>
        <taxon>Panagrolaimomorpha</taxon>
        <taxon>Strongyloidoidea</taxon>
        <taxon>Steinernematidae</taxon>
        <taxon>Steinernema</taxon>
    </lineage>
</organism>
<keyword evidence="2" id="KW-1185">Reference proteome</keyword>
<dbReference type="WBParaSite" id="L893_g25497.t1">
    <property type="protein sequence ID" value="L893_g25497.t1"/>
    <property type="gene ID" value="L893_g25497"/>
</dbReference>
<dbReference type="AlphaFoldDB" id="A0A1I7ZEB2"/>
<accession>A0A1I7ZEB2</accession>
<protein>
    <submittedName>
        <fullName evidence="3">Uncharacterized protein</fullName>
    </submittedName>
</protein>
<sequence length="67" mass="7614">MSRSTPFMELTQNLLILSFLVFMMYVGFSIFNDRADRLRRGEKLEALTIGDVLQGCLGALASNREKQ</sequence>
<keyword evidence="1" id="KW-0812">Transmembrane</keyword>